<gene>
    <name evidence="1" type="ORF">GCK72_023570</name>
</gene>
<reference evidence="1 2" key="1">
    <citation type="submission" date="2019-12" db="EMBL/GenBank/DDBJ databases">
        <title>Chromosome-level assembly of the Caenorhabditis remanei genome.</title>
        <authorList>
            <person name="Teterina A.A."/>
            <person name="Willis J.H."/>
            <person name="Phillips P.C."/>
        </authorList>
    </citation>
    <scope>NUCLEOTIDE SEQUENCE [LARGE SCALE GENOMIC DNA]</scope>
    <source>
        <strain evidence="1 2">PX506</strain>
        <tissue evidence="1">Whole organism</tissue>
    </source>
</reference>
<dbReference type="KEGG" id="crq:GCK72_023570"/>
<dbReference type="GeneID" id="78777685"/>
<dbReference type="EMBL" id="WUAV01000006">
    <property type="protein sequence ID" value="KAF1747111.1"/>
    <property type="molecule type" value="Genomic_DNA"/>
</dbReference>
<dbReference type="RefSeq" id="XP_053579014.1">
    <property type="nucleotide sequence ID" value="XM_053735448.1"/>
</dbReference>
<sequence length="84" mass="9658">MLQKLNKWMSRETKVKLSIKKKNKISNQKKMLMTALKRNVSFKSQPPPIHPGETSFEDSVFGRNDNSMFTKSANTAPSLRQFLS</sequence>
<dbReference type="Proteomes" id="UP000483820">
    <property type="component" value="Chromosome X"/>
</dbReference>
<protein>
    <submittedName>
        <fullName evidence="1">Uncharacterized protein</fullName>
    </submittedName>
</protein>
<dbReference type="CTD" id="78777685"/>
<evidence type="ECO:0000313" key="1">
    <source>
        <dbReference type="EMBL" id="KAF1747111.1"/>
    </source>
</evidence>
<evidence type="ECO:0000313" key="2">
    <source>
        <dbReference type="Proteomes" id="UP000483820"/>
    </source>
</evidence>
<dbReference type="AlphaFoldDB" id="A0A6A5FXB7"/>
<organism evidence="1 2">
    <name type="scientific">Caenorhabditis remanei</name>
    <name type="common">Caenorhabditis vulgaris</name>
    <dbReference type="NCBI Taxonomy" id="31234"/>
    <lineage>
        <taxon>Eukaryota</taxon>
        <taxon>Metazoa</taxon>
        <taxon>Ecdysozoa</taxon>
        <taxon>Nematoda</taxon>
        <taxon>Chromadorea</taxon>
        <taxon>Rhabditida</taxon>
        <taxon>Rhabditina</taxon>
        <taxon>Rhabditomorpha</taxon>
        <taxon>Rhabditoidea</taxon>
        <taxon>Rhabditidae</taxon>
        <taxon>Peloderinae</taxon>
        <taxon>Caenorhabditis</taxon>
    </lineage>
</organism>
<comment type="caution">
    <text evidence="1">The sequence shown here is derived from an EMBL/GenBank/DDBJ whole genome shotgun (WGS) entry which is preliminary data.</text>
</comment>
<name>A0A6A5FXB7_CAERE</name>
<accession>A0A6A5FXB7</accession>
<proteinExistence type="predicted"/>